<protein>
    <submittedName>
        <fullName evidence="8">SusD family protein</fullName>
    </submittedName>
</protein>
<dbReference type="GeneID" id="85016923"/>
<evidence type="ECO:0000256" key="4">
    <source>
        <dbReference type="ARBA" id="ARBA00023136"/>
    </source>
</evidence>
<sequence length="489" mass="56562">MKKNNIYLPLFLLGLLISACSKSEFDPKVDGFLTDERKKELMENVETKANLLQVELNGIYNNNIRSQSNSGETFGLKAIHLATDLSGLDMVQQSYSWFGFDYNFDMWRAEYARTAFLWNFLYKQISSINAVLTEYFPEVPSQAVLYQKYAELKSLRGIYYYYLINLYQHSYKGHENDLGVPLVLRPTDAKLPRATVAAVYEQLLADFSVVDDARYVVTETKTDVDKAVAAAYLAKVYAHLEQWDKVIAYTRMVLNSPYFTFTSMGEVQAAKWDISSASWLWGYDITQETTTHWNSFYSNIDNTNPISYAGGGAFKSIYSLLYAHIAPTDVRRNLYINRTEAPAIAYRYPQLPDYANLKYVTDTRFLGDYCFLRLEDPLLLYIEALVERNELPRAQNTLTYFMQNFRDPYYTPTATDQASMREEVRWQRRIELWGEGTSFFDFKRWGLGANRTQAGSNHVYAIDVPAGDRRWVYQIPISEIEANPNMVQN</sequence>
<dbReference type="EMBL" id="FNND01000003">
    <property type="protein sequence ID" value="SDW66232.1"/>
    <property type="molecule type" value="Genomic_DNA"/>
</dbReference>
<comment type="caution">
    <text evidence="8">The sequence shown here is derived from an EMBL/GenBank/DDBJ whole genome shotgun (WGS) entry which is preliminary data.</text>
</comment>
<proteinExistence type="inferred from homology"/>
<organism evidence="8 9">
    <name type="scientific">Capnocytophaga granulosa</name>
    <dbReference type="NCBI Taxonomy" id="45242"/>
    <lineage>
        <taxon>Bacteria</taxon>
        <taxon>Pseudomonadati</taxon>
        <taxon>Bacteroidota</taxon>
        <taxon>Flavobacteriia</taxon>
        <taxon>Flavobacteriales</taxon>
        <taxon>Flavobacteriaceae</taxon>
        <taxon>Capnocytophaga</taxon>
    </lineage>
</organism>
<dbReference type="Proteomes" id="UP000182771">
    <property type="component" value="Unassembled WGS sequence"/>
</dbReference>
<keyword evidence="5" id="KW-0998">Cell outer membrane</keyword>
<dbReference type="SUPFAM" id="SSF48452">
    <property type="entry name" value="TPR-like"/>
    <property type="match status" value="1"/>
</dbReference>
<evidence type="ECO:0000259" key="6">
    <source>
        <dbReference type="Pfam" id="PF07980"/>
    </source>
</evidence>
<dbReference type="RefSeq" id="WP_016420500.1">
    <property type="nucleotide sequence ID" value="NZ_FNND01000003.1"/>
</dbReference>
<gene>
    <name evidence="8" type="ORF">SAMN05444420_103144</name>
</gene>
<comment type="subcellular location">
    <subcellularLocation>
        <location evidence="1">Cell outer membrane</location>
    </subcellularLocation>
</comment>
<evidence type="ECO:0000259" key="7">
    <source>
        <dbReference type="Pfam" id="PF14322"/>
    </source>
</evidence>
<reference evidence="8 9" key="1">
    <citation type="submission" date="2016-10" db="EMBL/GenBank/DDBJ databases">
        <authorList>
            <person name="Varghese N."/>
            <person name="Submissions S."/>
        </authorList>
    </citation>
    <scope>NUCLEOTIDE SEQUENCE [LARGE SCALE GENOMIC DNA]</scope>
    <source>
        <strain evidence="8 9">DSM 11449</strain>
    </source>
</reference>
<feature type="domain" description="RagB/SusD" evidence="6">
    <location>
        <begin position="367"/>
        <end position="489"/>
    </location>
</feature>
<accession>A0A1H2VD77</accession>
<dbReference type="InterPro" id="IPR012944">
    <property type="entry name" value="SusD_RagB_dom"/>
</dbReference>
<dbReference type="InterPro" id="IPR033985">
    <property type="entry name" value="SusD-like_N"/>
</dbReference>
<evidence type="ECO:0000256" key="3">
    <source>
        <dbReference type="ARBA" id="ARBA00022729"/>
    </source>
</evidence>
<evidence type="ECO:0000313" key="9">
    <source>
        <dbReference type="Proteomes" id="UP000182771"/>
    </source>
</evidence>
<dbReference type="PROSITE" id="PS51257">
    <property type="entry name" value="PROKAR_LIPOPROTEIN"/>
    <property type="match status" value="1"/>
</dbReference>
<dbReference type="InterPro" id="IPR011990">
    <property type="entry name" value="TPR-like_helical_dom_sf"/>
</dbReference>
<dbReference type="OrthoDB" id="1100079at2"/>
<dbReference type="Pfam" id="PF14322">
    <property type="entry name" value="SusD-like_3"/>
    <property type="match status" value="1"/>
</dbReference>
<dbReference type="Pfam" id="PF07980">
    <property type="entry name" value="SusD_RagB"/>
    <property type="match status" value="1"/>
</dbReference>
<evidence type="ECO:0000256" key="5">
    <source>
        <dbReference type="ARBA" id="ARBA00023237"/>
    </source>
</evidence>
<dbReference type="GO" id="GO:0009279">
    <property type="term" value="C:cell outer membrane"/>
    <property type="evidence" value="ECO:0007669"/>
    <property type="project" value="UniProtKB-SubCell"/>
</dbReference>
<comment type="similarity">
    <text evidence="2">Belongs to the SusD family.</text>
</comment>
<keyword evidence="3" id="KW-0732">Signal</keyword>
<evidence type="ECO:0000313" key="8">
    <source>
        <dbReference type="EMBL" id="SDW66232.1"/>
    </source>
</evidence>
<keyword evidence="9" id="KW-1185">Reference proteome</keyword>
<dbReference type="AlphaFoldDB" id="A0A1H2VD77"/>
<feature type="domain" description="SusD-like N-terminal" evidence="7">
    <location>
        <begin position="32"/>
        <end position="237"/>
    </location>
</feature>
<evidence type="ECO:0000256" key="1">
    <source>
        <dbReference type="ARBA" id="ARBA00004442"/>
    </source>
</evidence>
<name>A0A1H2VD77_9FLAO</name>
<evidence type="ECO:0000256" key="2">
    <source>
        <dbReference type="ARBA" id="ARBA00006275"/>
    </source>
</evidence>
<keyword evidence="4" id="KW-0472">Membrane</keyword>
<dbReference type="Gene3D" id="1.25.40.390">
    <property type="match status" value="1"/>
</dbReference>